<feature type="region of interest" description="Disordered" evidence="1">
    <location>
        <begin position="39"/>
        <end position="84"/>
    </location>
</feature>
<dbReference type="Proteomes" id="UP001155660">
    <property type="component" value="Chromosome B2"/>
</dbReference>
<organism evidence="2">
    <name type="scientific">Cyprinus carpio</name>
    <name type="common">Common carp</name>
    <dbReference type="NCBI Taxonomy" id="7962"/>
    <lineage>
        <taxon>Eukaryota</taxon>
        <taxon>Metazoa</taxon>
        <taxon>Chordata</taxon>
        <taxon>Craniata</taxon>
        <taxon>Vertebrata</taxon>
        <taxon>Euteleostomi</taxon>
        <taxon>Actinopterygii</taxon>
        <taxon>Neopterygii</taxon>
        <taxon>Teleostei</taxon>
        <taxon>Ostariophysi</taxon>
        <taxon>Cypriniformes</taxon>
        <taxon>Cyprinidae</taxon>
        <taxon>Cyprininae</taxon>
        <taxon>Cyprinus</taxon>
    </lineage>
</organism>
<protein>
    <submittedName>
        <fullName evidence="2">Uncharacterized protein LOC109106099</fullName>
    </submittedName>
</protein>
<dbReference type="OrthoDB" id="8885329at2759"/>
<proteinExistence type="predicted"/>
<sequence length="466" mass="52280">MTENDDCDTDMDRTFMEATGFPRGRGAWLAGASGNDVFREGGRRGVGQSRSHNDHSGGRGLHLTTDNSPVGRATAEFPCTSTPNTERDALSHLTDMMGQLGTQIGESIVSRLLSAGLVNASNNCQSDSLDHHTRPKMRPEQSMTMLVPQVSVHVGSDHDMFRGDRSDKYCVKEWVDRTKACIRKQKCPISEQAEEIMSRLAGKAKDVVKISLRSDHTLDVKQNPELIYNILLQYFSETSSCLPLADFYATLPRVGENPVDYWIRINKAADLANDGLHRQGKQLADMSDEVTRMFIKHCPDPGLTSVFKCKPIHEWRAKDIQSRIDDYQREYMGRAGAYVKSHTSAVLNKEHTEHNHLISFSQSAIQDASSFPLAQNTFKQPELSAEPSTVQCRSCSAPNLPVVQTMTQNTQQPESQVLSRMMEMLEQLMDRVQSRNVPTHRGNSRLQRRYARNTCRVCVMTTSTAR</sequence>
<dbReference type="AlphaFoldDB" id="A0A9Q9W1J8"/>
<gene>
    <name evidence="2" type="primary">LOC109106099</name>
</gene>
<name>A0A9Q9W1J8_CYPCA</name>
<reference evidence="2" key="1">
    <citation type="submission" date="2025-08" db="UniProtKB">
        <authorList>
            <consortium name="RefSeq"/>
        </authorList>
    </citation>
    <scope>IDENTIFICATION</scope>
    <source>
        <tissue evidence="2">Muscle</tissue>
    </source>
</reference>
<accession>A0A9Q9W1J8</accession>
<evidence type="ECO:0000256" key="1">
    <source>
        <dbReference type="SAM" id="MobiDB-lite"/>
    </source>
</evidence>
<dbReference type="RefSeq" id="XP_042575115.1">
    <property type="nucleotide sequence ID" value="XM_042719181.1"/>
</dbReference>
<dbReference type="GeneID" id="109106099"/>
<evidence type="ECO:0000313" key="2">
    <source>
        <dbReference type="RefSeq" id="XP_042575115.1"/>
    </source>
</evidence>
<dbReference type="KEGG" id="ccar:109106099"/>